<dbReference type="EMBL" id="CH991544">
    <property type="protein sequence ID" value="EDQ91990.1"/>
    <property type="molecule type" value="Genomic_DNA"/>
</dbReference>
<dbReference type="InParanoid" id="A9URV1"/>
<dbReference type="AlphaFoldDB" id="A9URV1"/>
<feature type="region of interest" description="Disordered" evidence="1">
    <location>
        <begin position="39"/>
        <end position="71"/>
    </location>
</feature>
<sequence length="657" mass="74698">MATNSPLHTSISTGSLRGSPALVTNLRQTIQEWKGALGRFSRPTSPLPTQRPAEVELIDQPDQPPSIRYRDDHNRTSILDARDICALSVIMFTDPGRQLAQGHVMIVKTVQSLNLQQWTDWIKGIVLFFNGFLLLTLVTGPITAFVLLALAVHKRSDLDAIVTSSYELKPKQWADIKCRSAVILIWINLSRFFFYAGWTTLGVWLFLSGAIMVVLGDRVASWFRLPDQFRYIQPNYPIMITYAPAKSKQDYKRLSQLLRFRDSVLDVPEYARRMRHISIGSYWTETIMSVLVYHNIYNSISFRRYLYVFVTYILPVVFTFQVLYTTWPHISRHHNRFISSVNADMGVVSTRYILRSMRATIYLPALPQFVQNFFEWLGDLTDWATAWTAYVTGFIVPIDALMVYFKAKFEPIQRLCIMLFRLIQPLLVMVYAALEGSHRALLPMFRVLFLFGNRVVSPIRLFVRATAMQPVHEVREFMRRYFGMQLAYETECDRLIRTLPAMRRLGRPAAGMEPSHPPQSQQSSMPSWSDHDAKGTDDEELVQGRTMRSSSLPSRLPANSLVALSRGTSAAASRPSTPNLGSPLTLGEGPLRRRLASTPRADSLKQANPHTRTFSPVPTHPRDKLDVPTNAATPTTSSSVPLEPSRKDDDDAHTKTE</sequence>
<dbReference type="GeneID" id="5888509"/>
<feature type="transmembrane region" description="Helical" evidence="2">
    <location>
        <begin position="305"/>
        <end position="324"/>
    </location>
</feature>
<name>A9URV1_MONBE</name>
<feature type="region of interest" description="Disordered" evidence="1">
    <location>
        <begin position="507"/>
        <end position="657"/>
    </location>
</feature>
<gene>
    <name evidence="3" type="ORF">MONBRDRAFT_5577</name>
</gene>
<dbReference type="KEGG" id="mbr:MONBRDRAFT_5577"/>
<dbReference type="eggNOG" id="ENOG502T2EH">
    <property type="taxonomic scope" value="Eukaryota"/>
</dbReference>
<proteinExistence type="predicted"/>
<keyword evidence="2" id="KW-0812">Transmembrane</keyword>
<feature type="compositionally biased region" description="Low complexity" evidence="1">
    <location>
        <begin position="627"/>
        <end position="641"/>
    </location>
</feature>
<feature type="transmembrane region" description="Helical" evidence="2">
    <location>
        <begin position="417"/>
        <end position="434"/>
    </location>
</feature>
<dbReference type="Proteomes" id="UP000001357">
    <property type="component" value="Unassembled WGS sequence"/>
</dbReference>
<feature type="transmembrane region" description="Helical" evidence="2">
    <location>
        <begin position="384"/>
        <end position="405"/>
    </location>
</feature>
<feature type="compositionally biased region" description="Low complexity" evidence="1">
    <location>
        <begin position="518"/>
        <end position="528"/>
    </location>
</feature>
<reference evidence="3 4" key="1">
    <citation type="journal article" date="2008" name="Nature">
        <title>The genome of the choanoflagellate Monosiga brevicollis and the origin of metazoans.</title>
        <authorList>
            <consortium name="JGI Sequencing"/>
            <person name="King N."/>
            <person name="Westbrook M.J."/>
            <person name="Young S.L."/>
            <person name="Kuo A."/>
            <person name="Abedin M."/>
            <person name="Chapman J."/>
            <person name="Fairclough S."/>
            <person name="Hellsten U."/>
            <person name="Isogai Y."/>
            <person name="Letunic I."/>
            <person name="Marr M."/>
            <person name="Pincus D."/>
            <person name="Putnam N."/>
            <person name="Rokas A."/>
            <person name="Wright K.J."/>
            <person name="Zuzow R."/>
            <person name="Dirks W."/>
            <person name="Good M."/>
            <person name="Goodstein D."/>
            <person name="Lemons D."/>
            <person name="Li W."/>
            <person name="Lyons J.B."/>
            <person name="Morris A."/>
            <person name="Nichols S."/>
            <person name="Richter D.J."/>
            <person name="Salamov A."/>
            <person name="Bork P."/>
            <person name="Lim W.A."/>
            <person name="Manning G."/>
            <person name="Miller W.T."/>
            <person name="McGinnis W."/>
            <person name="Shapiro H."/>
            <person name="Tjian R."/>
            <person name="Grigoriev I.V."/>
            <person name="Rokhsar D."/>
        </authorList>
    </citation>
    <scope>NUCLEOTIDE SEQUENCE [LARGE SCALE GENOMIC DNA]</scope>
    <source>
        <strain evidence="4">MX1 / ATCC 50154</strain>
    </source>
</reference>
<organism evidence="3 4">
    <name type="scientific">Monosiga brevicollis</name>
    <name type="common">Choanoflagellate</name>
    <dbReference type="NCBI Taxonomy" id="81824"/>
    <lineage>
        <taxon>Eukaryota</taxon>
        <taxon>Choanoflagellata</taxon>
        <taxon>Craspedida</taxon>
        <taxon>Salpingoecidae</taxon>
        <taxon>Monosiga</taxon>
    </lineage>
</organism>
<feature type="compositionally biased region" description="Polar residues" evidence="1">
    <location>
        <begin position="605"/>
        <end position="616"/>
    </location>
</feature>
<keyword evidence="2" id="KW-0472">Membrane</keyword>
<evidence type="ECO:0000313" key="3">
    <source>
        <dbReference type="EMBL" id="EDQ91990.1"/>
    </source>
</evidence>
<protein>
    <recommendedName>
        <fullName evidence="5">Transmembrane protein</fullName>
    </recommendedName>
</protein>
<dbReference type="OMA" id="WTETIMS"/>
<feature type="transmembrane region" description="Helical" evidence="2">
    <location>
        <begin position="192"/>
        <end position="215"/>
    </location>
</feature>
<feature type="compositionally biased region" description="Basic and acidic residues" evidence="1">
    <location>
        <begin position="644"/>
        <end position="657"/>
    </location>
</feature>
<evidence type="ECO:0000256" key="1">
    <source>
        <dbReference type="SAM" id="MobiDB-lite"/>
    </source>
</evidence>
<keyword evidence="4" id="KW-1185">Reference proteome</keyword>
<keyword evidence="2" id="KW-1133">Transmembrane helix</keyword>
<feature type="compositionally biased region" description="Polar residues" evidence="1">
    <location>
        <begin position="566"/>
        <end position="582"/>
    </location>
</feature>
<evidence type="ECO:0008006" key="5">
    <source>
        <dbReference type="Google" id="ProtNLM"/>
    </source>
</evidence>
<feature type="transmembrane region" description="Helical" evidence="2">
    <location>
        <begin position="125"/>
        <end position="152"/>
    </location>
</feature>
<accession>A9URV1</accession>
<evidence type="ECO:0000256" key="2">
    <source>
        <dbReference type="SAM" id="Phobius"/>
    </source>
</evidence>
<dbReference type="RefSeq" id="XP_001743276.1">
    <property type="nucleotide sequence ID" value="XM_001743224.1"/>
</dbReference>
<evidence type="ECO:0000313" key="4">
    <source>
        <dbReference type="Proteomes" id="UP000001357"/>
    </source>
</evidence>